<dbReference type="InterPro" id="IPR027417">
    <property type="entry name" value="P-loop_NTPase"/>
</dbReference>
<dbReference type="Pfam" id="PF00037">
    <property type="entry name" value="Fer4"/>
    <property type="match status" value="2"/>
</dbReference>
<dbReference type="PROSITE" id="PS00198">
    <property type="entry name" value="4FE4S_FER_1"/>
    <property type="match status" value="1"/>
</dbReference>
<name>A0AA97FC36_9EURY</name>
<dbReference type="Gene3D" id="3.40.50.300">
    <property type="entry name" value="P-loop containing nucleotide triphosphate hydrolases"/>
    <property type="match status" value="1"/>
</dbReference>
<keyword evidence="3" id="KW-1185">Reference proteome</keyword>
<dbReference type="Pfam" id="PF01656">
    <property type="entry name" value="CbiA"/>
    <property type="match status" value="1"/>
</dbReference>
<dbReference type="InterPro" id="IPR017900">
    <property type="entry name" value="4Fe4S_Fe_S_CS"/>
</dbReference>
<accession>A0AA97FC36</accession>
<dbReference type="Gene3D" id="3.30.70.20">
    <property type="match status" value="1"/>
</dbReference>
<dbReference type="GeneID" id="85229544"/>
<dbReference type="AlphaFoldDB" id="A0AA97FC36"/>
<dbReference type="PANTHER" id="PTHR43534:SF1">
    <property type="entry name" value="4FE-4S CLUSTER CONTAINING PARA FAMILY ATPASE PROTEIN"/>
    <property type="match status" value="1"/>
</dbReference>
<protein>
    <submittedName>
        <fullName evidence="2">4Fe-4S dicluster domain-containing protein</fullName>
    </submittedName>
</protein>
<dbReference type="KEGG" id="mefw:F1737_05165"/>
<dbReference type="RefSeq" id="WP_317137715.1">
    <property type="nucleotide sequence ID" value="NZ_CP043875.1"/>
</dbReference>
<evidence type="ECO:0000313" key="2">
    <source>
        <dbReference type="EMBL" id="WOF16137.1"/>
    </source>
</evidence>
<dbReference type="PROSITE" id="PS51379">
    <property type="entry name" value="4FE4S_FER_2"/>
    <property type="match status" value="2"/>
</dbReference>
<dbReference type="SUPFAM" id="SSF46548">
    <property type="entry name" value="alpha-helical ferredoxin"/>
    <property type="match status" value="1"/>
</dbReference>
<feature type="domain" description="4Fe-4S ferredoxin-type" evidence="1">
    <location>
        <begin position="61"/>
        <end position="90"/>
    </location>
</feature>
<organism evidence="2 3">
    <name type="scientific">Methanochimaera problematica</name>
    <dbReference type="NCBI Taxonomy" id="2609417"/>
    <lineage>
        <taxon>Archaea</taxon>
        <taxon>Methanobacteriati</taxon>
        <taxon>Methanobacteriota</taxon>
        <taxon>Stenosarchaea group</taxon>
        <taxon>Methanomicrobia</taxon>
        <taxon>Methanomicrobiales</taxon>
        <taxon>Methanomicrobiaceae</taxon>
        <taxon>Methanochimaera</taxon>
    </lineage>
</organism>
<proteinExistence type="predicted"/>
<dbReference type="InterPro" id="IPR002586">
    <property type="entry name" value="CobQ/CobB/MinD/ParA_Nub-bd_dom"/>
</dbReference>
<gene>
    <name evidence="2" type="ORF">F1737_05165</name>
</gene>
<dbReference type="PANTHER" id="PTHR43534">
    <property type="entry name" value="MIND SUPERFAMILY P-LOOP ATPASE CONTAINING AN INSERTED FERREDOXIN DOMAIN"/>
    <property type="match status" value="1"/>
</dbReference>
<dbReference type="EMBL" id="CP043875">
    <property type="protein sequence ID" value="WOF16137.1"/>
    <property type="molecule type" value="Genomic_DNA"/>
</dbReference>
<dbReference type="Proteomes" id="UP001301797">
    <property type="component" value="Chromosome"/>
</dbReference>
<dbReference type="GO" id="GO:0016491">
    <property type="term" value="F:oxidoreductase activity"/>
    <property type="evidence" value="ECO:0007669"/>
    <property type="project" value="UniProtKB-ARBA"/>
</dbReference>
<dbReference type="InterPro" id="IPR017896">
    <property type="entry name" value="4Fe4S_Fe-S-bd"/>
</dbReference>
<sequence length="293" mass="31828">MKKIAVISGKGGTGKTTFTAGFAKYLDEKKLCFVDCDVDAANAGILFNHVTEETKDFFGGNIAEIDQNVCVKCGSCMENCRFSAIYYDSENEQFQINPVKCEGCGVCTIVCPFDAVSLGLRKTGEIYISKTKAFPLIHASLEPGCGASGLLVKRLKKTAEEKYPGSEVMLIDGPPGIGCPFIATVSGTDYAVVVVEPGLSALHDLKRAIRVALGFGTKILVVINRFDLNPDICRQIESFCENEGINVAGRVPYDDTVFKAVREQRPVTDYDCPASKSLIESYERITDIISNNL</sequence>
<evidence type="ECO:0000259" key="1">
    <source>
        <dbReference type="PROSITE" id="PS51379"/>
    </source>
</evidence>
<dbReference type="SUPFAM" id="SSF52540">
    <property type="entry name" value="P-loop containing nucleoside triphosphate hydrolases"/>
    <property type="match status" value="1"/>
</dbReference>
<reference evidence="2 3" key="1">
    <citation type="submission" date="2019-09" db="EMBL/GenBank/DDBJ databases">
        <title>The complete genome of Methanoplanus sp. FWC-SCC4.</title>
        <authorList>
            <person name="Chen S.-C."/>
            <person name="Zhou Y.-Z."/>
            <person name="Lai M.-C."/>
        </authorList>
    </citation>
    <scope>NUCLEOTIDE SEQUENCE [LARGE SCALE GENOMIC DNA]</scope>
    <source>
        <strain evidence="2 3">FWC-SCC4</strain>
    </source>
</reference>
<evidence type="ECO:0000313" key="3">
    <source>
        <dbReference type="Proteomes" id="UP001301797"/>
    </source>
</evidence>
<dbReference type="CDD" id="cd03110">
    <property type="entry name" value="SIMIBI_bact_arch"/>
    <property type="match status" value="1"/>
</dbReference>
<feature type="domain" description="4Fe-4S ferredoxin-type" evidence="1">
    <location>
        <begin position="92"/>
        <end position="121"/>
    </location>
</feature>